<keyword evidence="1" id="KW-1133">Transmembrane helix</keyword>
<organism evidence="2 3">
    <name type="scientific">Paractinoplanes aksuensis</name>
    <dbReference type="NCBI Taxonomy" id="2939490"/>
    <lineage>
        <taxon>Bacteria</taxon>
        <taxon>Bacillati</taxon>
        <taxon>Actinomycetota</taxon>
        <taxon>Actinomycetes</taxon>
        <taxon>Micromonosporales</taxon>
        <taxon>Micromonosporaceae</taxon>
        <taxon>Paractinoplanes</taxon>
    </lineage>
</organism>
<evidence type="ECO:0000313" key="3">
    <source>
        <dbReference type="Proteomes" id="UP001523369"/>
    </source>
</evidence>
<keyword evidence="3" id="KW-1185">Reference proteome</keyword>
<gene>
    <name evidence="2" type="ORF">M1L60_44755</name>
</gene>
<comment type="caution">
    <text evidence="2">The sequence shown here is derived from an EMBL/GenBank/DDBJ whole genome shotgun (WGS) entry which is preliminary data.</text>
</comment>
<keyword evidence="1" id="KW-0812">Transmembrane</keyword>
<evidence type="ECO:0000313" key="2">
    <source>
        <dbReference type="EMBL" id="MCO8277708.1"/>
    </source>
</evidence>
<protein>
    <recommendedName>
        <fullName evidence="4">DUF1275 domain-containing protein</fullName>
    </recommendedName>
</protein>
<dbReference type="Proteomes" id="UP001523369">
    <property type="component" value="Unassembled WGS sequence"/>
</dbReference>
<evidence type="ECO:0000256" key="1">
    <source>
        <dbReference type="SAM" id="Phobius"/>
    </source>
</evidence>
<dbReference type="RefSeq" id="WP_253243716.1">
    <property type="nucleotide sequence ID" value="NZ_JAMYJR010000063.1"/>
</dbReference>
<evidence type="ECO:0008006" key="4">
    <source>
        <dbReference type="Google" id="ProtNLM"/>
    </source>
</evidence>
<sequence>MRAVALSLVAGTIAATDVLRSRGRDRAARHRWGQSWPLLAGFIAGGLLGAAGAALVGERALVVPALMAIAVLMCAARTGEPVPPAS</sequence>
<keyword evidence="1" id="KW-0472">Membrane</keyword>
<reference evidence="2 3" key="1">
    <citation type="submission" date="2022-06" db="EMBL/GenBank/DDBJ databases">
        <title>New Species of the Genus Actinoplanes, ActinopZanes ferrugineus.</title>
        <authorList>
            <person name="Ding P."/>
        </authorList>
    </citation>
    <scope>NUCLEOTIDE SEQUENCE [LARGE SCALE GENOMIC DNA]</scope>
    <source>
        <strain evidence="2 3">TRM88003</strain>
    </source>
</reference>
<proteinExistence type="predicted"/>
<accession>A0ABT1E4A8</accession>
<dbReference type="EMBL" id="JAMYJR010000063">
    <property type="protein sequence ID" value="MCO8277708.1"/>
    <property type="molecule type" value="Genomic_DNA"/>
</dbReference>
<name>A0ABT1E4A8_9ACTN</name>
<feature type="transmembrane region" description="Helical" evidence="1">
    <location>
        <begin position="36"/>
        <end position="56"/>
    </location>
</feature>